<comment type="caution">
    <text evidence="2">The sequence shown here is derived from an EMBL/GenBank/DDBJ whole genome shotgun (WGS) entry which is preliminary data.</text>
</comment>
<organism evidence="2 3">
    <name type="scientific">Nakamurella alba</name>
    <dbReference type="NCBI Taxonomy" id="2665158"/>
    <lineage>
        <taxon>Bacteria</taxon>
        <taxon>Bacillati</taxon>
        <taxon>Actinomycetota</taxon>
        <taxon>Actinomycetes</taxon>
        <taxon>Nakamurellales</taxon>
        <taxon>Nakamurellaceae</taxon>
        <taxon>Nakamurella</taxon>
    </lineage>
</organism>
<dbReference type="Pfam" id="PF13185">
    <property type="entry name" value="GAF_2"/>
    <property type="match status" value="1"/>
</dbReference>
<dbReference type="SUPFAM" id="SSF55781">
    <property type="entry name" value="GAF domain-like"/>
    <property type="match status" value="1"/>
</dbReference>
<dbReference type="InterPro" id="IPR003018">
    <property type="entry name" value="GAF"/>
</dbReference>
<sequence length="208" mass="22547">MLANWGDGEGWRRRGVGRACVGGGALGRVCVGEFELDDLLRRLCRLAAEVLSVDAVGVIRLVDGRSMFVDAVPAQAAPLERVQQRLQQGPCQDAMDSGRPVFAGSRSDMAWPEFERIAARESIGAVLAVPLRSSGRSWGCLDLYWRRKHELTESDSEAAQLLADVVVSNVVMASHRTGPRPARLTGRSQNMRCTTHSPGCRTVGCSIS</sequence>
<evidence type="ECO:0000313" key="2">
    <source>
        <dbReference type="EMBL" id="MTD14690.1"/>
    </source>
</evidence>
<name>A0A7K1FKV8_9ACTN</name>
<evidence type="ECO:0000259" key="1">
    <source>
        <dbReference type="Pfam" id="PF13185"/>
    </source>
</evidence>
<evidence type="ECO:0000313" key="3">
    <source>
        <dbReference type="Proteomes" id="UP000460221"/>
    </source>
</evidence>
<reference evidence="2 3" key="1">
    <citation type="submission" date="2019-11" db="EMBL/GenBank/DDBJ databases">
        <authorList>
            <person name="Jiang L.-Q."/>
        </authorList>
    </citation>
    <scope>NUCLEOTIDE SEQUENCE [LARGE SCALE GENOMIC DNA]</scope>
    <source>
        <strain evidence="2 3">YIM 132087</strain>
    </source>
</reference>
<dbReference type="EMBL" id="WLYK01000004">
    <property type="protein sequence ID" value="MTD14690.1"/>
    <property type="molecule type" value="Genomic_DNA"/>
</dbReference>
<keyword evidence="3" id="KW-1185">Reference proteome</keyword>
<proteinExistence type="predicted"/>
<accession>A0A7K1FKV8</accession>
<dbReference type="AlphaFoldDB" id="A0A7K1FKV8"/>
<dbReference type="InterPro" id="IPR029016">
    <property type="entry name" value="GAF-like_dom_sf"/>
</dbReference>
<feature type="domain" description="GAF" evidence="1">
    <location>
        <begin position="36"/>
        <end position="166"/>
    </location>
</feature>
<protein>
    <submittedName>
        <fullName evidence="2">GAF domain-containing protein</fullName>
    </submittedName>
</protein>
<gene>
    <name evidence="2" type="ORF">GIS00_12130</name>
</gene>
<dbReference type="Proteomes" id="UP000460221">
    <property type="component" value="Unassembled WGS sequence"/>
</dbReference>
<dbReference type="Gene3D" id="3.30.450.40">
    <property type="match status" value="1"/>
</dbReference>